<protein>
    <submittedName>
        <fullName evidence="2">Uncharacterized protein</fullName>
    </submittedName>
</protein>
<keyword evidence="1" id="KW-0732">Signal</keyword>
<reference evidence="2" key="1">
    <citation type="journal article" date="2020" name="Cell">
        <title>Large-Scale Comparative Analyses of Tick Genomes Elucidate Their Genetic Diversity and Vector Capacities.</title>
        <authorList>
            <consortium name="Tick Genome and Microbiome Consortium (TIGMIC)"/>
            <person name="Jia N."/>
            <person name="Wang J."/>
            <person name="Shi W."/>
            <person name="Du L."/>
            <person name="Sun Y."/>
            <person name="Zhan W."/>
            <person name="Jiang J.F."/>
            <person name="Wang Q."/>
            <person name="Zhang B."/>
            <person name="Ji P."/>
            <person name="Bell-Sakyi L."/>
            <person name="Cui X.M."/>
            <person name="Yuan T.T."/>
            <person name="Jiang B.G."/>
            <person name="Yang W.F."/>
            <person name="Lam T.T."/>
            <person name="Chang Q.C."/>
            <person name="Ding S.J."/>
            <person name="Wang X.J."/>
            <person name="Zhu J.G."/>
            <person name="Ruan X.D."/>
            <person name="Zhao L."/>
            <person name="Wei J.T."/>
            <person name="Ye R.Z."/>
            <person name="Que T.C."/>
            <person name="Du C.H."/>
            <person name="Zhou Y.H."/>
            <person name="Cheng J.X."/>
            <person name="Dai P.F."/>
            <person name="Guo W.B."/>
            <person name="Han X.H."/>
            <person name="Huang E.J."/>
            <person name="Li L.F."/>
            <person name="Wei W."/>
            <person name="Gao Y.C."/>
            <person name="Liu J.Z."/>
            <person name="Shao H.Z."/>
            <person name="Wang X."/>
            <person name="Wang C.C."/>
            <person name="Yang T.C."/>
            <person name="Huo Q.B."/>
            <person name="Li W."/>
            <person name="Chen H.Y."/>
            <person name="Chen S.E."/>
            <person name="Zhou L.G."/>
            <person name="Ni X.B."/>
            <person name="Tian J.H."/>
            <person name="Sheng Y."/>
            <person name="Liu T."/>
            <person name="Pan Y.S."/>
            <person name="Xia L.Y."/>
            <person name="Li J."/>
            <person name="Zhao F."/>
            <person name="Cao W.C."/>
        </authorList>
    </citation>
    <scope>NUCLEOTIDE SEQUENCE</scope>
    <source>
        <strain evidence="2">Rsan-2018</strain>
    </source>
</reference>
<keyword evidence="3" id="KW-1185">Reference proteome</keyword>
<name>A0A9D4QBU3_RHISA</name>
<organism evidence="2 3">
    <name type="scientific">Rhipicephalus sanguineus</name>
    <name type="common">Brown dog tick</name>
    <name type="synonym">Ixodes sanguineus</name>
    <dbReference type="NCBI Taxonomy" id="34632"/>
    <lineage>
        <taxon>Eukaryota</taxon>
        <taxon>Metazoa</taxon>
        <taxon>Ecdysozoa</taxon>
        <taxon>Arthropoda</taxon>
        <taxon>Chelicerata</taxon>
        <taxon>Arachnida</taxon>
        <taxon>Acari</taxon>
        <taxon>Parasitiformes</taxon>
        <taxon>Ixodida</taxon>
        <taxon>Ixodoidea</taxon>
        <taxon>Ixodidae</taxon>
        <taxon>Rhipicephalinae</taxon>
        <taxon>Rhipicephalus</taxon>
        <taxon>Rhipicephalus</taxon>
    </lineage>
</organism>
<feature type="signal peptide" evidence="1">
    <location>
        <begin position="1"/>
        <end position="24"/>
    </location>
</feature>
<dbReference type="Proteomes" id="UP000821837">
    <property type="component" value="Chromosome 11"/>
</dbReference>
<reference evidence="2" key="2">
    <citation type="submission" date="2021-09" db="EMBL/GenBank/DDBJ databases">
        <authorList>
            <person name="Jia N."/>
            <person name="Wang J."/>
            <person name="Shi W."/>
            <person name="Du L."/>
            <person name="Sun Y."/>
            <person name="Zhan W."/>
            <person name="Jiang J."/>
            <person name="Wang Q."/>
            <person name="Zhang B."/>
            <person name="Ji P."/>
            <person name="Sakyi L.B."/>
            <person name="Cui X."/>
            <person name="Yuan T."/>
            <person name="Jiang B."/>
            <person name="Yang W."/>
            <person name="Lam T.T.-Y."/>
            <person name="Chang Q."/>
            <person name="Ding S."/>
            <person name="Wang X."/>
            <person name="Zhu J."/>
            <person name="Ruan X."/>
            <person name="Zhao L."/>
            <person name="Wei J."/>
            <person name="Que T."/>
            <person name="Du C."/>
            <person name="Cheng J."/>
            <person name="Dai P."/>
            <person name="Han X."/>
            <person name="Huang E."/>
            <person name="Gao Y."/>
            <person name="Liu J."/>
            <person name="Shao H."/>
            <person name="Ye R."/>
            <person name="Li L."/>
            <person name="Wei W."/>
            <person name="Wang X."/>
            <person name="Wang C."/>
            <person name="Huo Q."/>
            <person name="Li W."/>
            <person name="Guo W."/>
            <person name="Chen H."/>
            <person name="Chen S."/>
            <person name="Zhou L."/>
            <person name="Zhou L."/>
            <person name="Ni X."/>
            <person name="Tian J."/>
            <person name="Zhou Y."/>
            <person name="Sheng Y."/>
            <person name="Liu T."/>
            <person name="Pan Y."/>
            <person name="Xia L."/>
            <person name="Li J."/>
            <person name="Zhao F."/>
            <person name="Cao W."/>
        </authorList>
    </citation>
    <scope>NUCLEOTIDE SEQUENCE</scope>
    <source>
        <strain evidence="2">Rsan-2018</strain>
        <tissue evidence="2">Larvae</tissue>
    </source>
</reference>
<proteinExistence type="predicted"/>
<evidence type="ECO:0000313" key="3">
    <source>
        <dbReference type="Proteomes" id="UP000821837"/>
    </source>
</evidence>
<accession>A0A9D4QBU3</accession>
<gene>
    <name evidence="2" type="ORF">HPB52_017484</name>
</gene>
<evidence type="ECO:0000313" key="2">
    <source>
        <dbReference type="EMBL" id="KAH7972818.1"/>
    </source>
</evidence>
<dbReference type="AlphaFoldDB" id="A0A9D4QBU3"/>
<feature type="chain" id="PRO_5038384516" evidence="1">
    <location>
        <begin position="25"/>
        <end position="80"/>
    </location>
</feature>
<sequence>MGLSSVAVVRAVAALLIAASVCHGQNAPGSWEKKQVGEDPLYEQMAHFAVSKQVGGDRQNFDTVLELLEVETQVHKIGPL</sequence>
<comment type="caution">
    <text evidence="2">The sequence shown here is derived from an EMBL/GenBank/DDBJ whole genome shotgun (WGS) entry which is preliminary data.</text>
</comment>
<evidence type="ECO:0000256" key="1">
    <source>
        <dbReference type="SAM" id="SignalP"/>
    </source>
</evidence>
<dbReference type="VEuPathDB" id="VectorBase:RSAN_042533"/>
<dbReference type="EMBL" id="JABSTV010001247">
    <property type="protein sequence ID" value="KAH7972818.1"/>
    <property type="molecule type" value="Genomic_DNA"/>
</dbReference>